<evidence type="ECO:0000313" key="3">
    <source>
        <dbReference type="Proteomes" id="UP000813018"/>
    </source>
</evidence>
<organism evidence="2 3">
    <name type="scientific">Pontibacter aydingkolensis</name>
    <dbReference type="NCBI Taxonomy" id="1911536"/>
    <lineage>
        <taxon>Bacteria</taxon>
        <taxon>Pseudomonadati</taxon>
        <taxon>Bacteroidota</taxon>
        <taxon>Cytophagia</taxon>
        <taxon>Cytophagales</taxon>
        <taxon>Hymenobacteraceae</taxon>
        <taxon>Pontibacter</taxon>
    </lineage>
</organism>
<dbReference type="InterPro" id="IPR011051">
    <property type="entry name" value="RmlC_Cupin_sf"/>
</dbReference>
<comment type="caution">
    <text evidence="2">The sequence shown here is derived from an EMBL/GenBank/DDBJ whole genome shotgun (WGS) entry which is preliminary data.</text>
</comment>
<dbReference type="Gene3D" id="2.60.120.10">
    <property type="entry name" value="Jelly Rolls"/>
    <property type="match status" value="1"/>
</dbReference>
<proteinExistence type="predicted"/>
<gene>
    <name evidence="2" type="ORF">K0O23_14170</name>
</gene>
<dbReference type="InterPro" id="IPR014710">
    <property type="entry name" value="RmlC-like_jellyroll"/>
</dbReference>
<dbReference type="EMBL" id="JAHYXK010000012">
    <property type="protein sequence ID" value="MBW7468218.1"/>
    <property type="molecule type" value="Genomic_DNA"/>
</dbReference>
<feature type="signal peptide" evidence="1">
    <location>
        <begin position="1"/>
        <end position="22"/>
    </location>
</feature>
<keyword evidence="1" id="KW-0732">Signal</keyword>
<dbReference type="RefSeq" id="WP_219878095.1">
    <property type="nucleotide sequence ID" value="NZ_JAHYXK010000012.1"/>
</dbReference>
<evidence type="ECO:0000256" key="1">
    <source>
        <dbReference type="SAM" id="SignalP"/>
    </source>
</evidence>
<dbReference type="Proteomes" id="UP000813018">
    <property type="component" value="Unassembled WGS sequence"/>
</dbReference>
<keyword evidence="3" id="KW-1185">Reference proteome</keyword>
<sequence>MKKLLKTTATFAFSLLAAVAWAGEPGEGCAAKSQSFSQLLDNHSMRLWEIELKPGHFADVHGHPGQKAYAATAGTLQVTTSEGKIEEIKVRAGDLLWADATKYKTENKGSEAFKAIVYEDKEAQMQQGQNIYSFFSQK</sequence>
<name>A0ABS7CWG8_9BACT</name>
<feature type="chain" id="PRO_5046111726" evidence="1">
    <location>
        <begin position="23"/>
        <end position="138"/>
    </location>
</feature>
<reference evidence="2 3" key="1">
    <citation type="journal article" date="2016" name="Int. J. Syst. Evol. Microbiol.">
        <title>Pontibacter aydingkolensis sp. nov., isolated from soil of a salt lake.</title>
        <authorList>
            <person name="Osman G."/>
            <person name="Zhang T."/>
            <person name="Lou K."/>
            <person name="Gao Y."/>
            <person name="Chang W."/>
            <person name="Lin Q."/>
            <person name="Yang H.M."/>
            <person name="Huo X.D."/>
            <person name="Wang N."/>
        </authorList>
    </citation>
    <scope>NUCLEOTIDE SEQUENCE [LARGE SCALE GENOMIC DNA]</scope>
    <source>
        <strain evidence="2 3">KACC 19255</strain>
    </source>
</reference>
<accession>A0ABS7CWG8</accession>
<evidence type="ECO:0000313" key="2">
    <source>
        <dbReference type="EMBL" id="MBW7468218.1"/>
    </source>
</evidence>
<protein>
    <submittedName>
        <fullName evidence="2">Cupin domain-containing protein</fullName>
    </submittedName>
</protein>
<dbReference type="SUPFAM" id="SSF51182">
    <property type="entry name" value="RmlC-like cupins"/>
    <property type="match status" value="1"/>
</dbReference>